<sequence>MEHQGGSFRQNDKGEMGAVVEVVTAWERTKKGIDPASSPRGKPQQVGRVSEEDDSNGESPPHSVINELAHPYGGRVKRFLTPPDKVTADMNHQVNYSSCGAINRGEDDTREEEGMDGSVPSLHRSYGSEDAPWKSTRESSDDVGGVHHEGDAASSDEGEMSLRGEVFPSNDSFLREEDPIRESLDEREKRNVYRKADEIINQDSGGGEDWLLSEAEVNEQPRGETKQQSGVRKHNLLDRHAFNLSAGELHSFLKRDKYHLTKMKTRMRNVVYRYLYERARGKNHPGEKESMNGEASSMPPTDTLEAETDVATSDIANLLHTECTIRKTRIAQLRNVSKLVCDRRNDKCMQILRYKNVYLFGGSGCSPQGEPTTPPRQGEVTPQRLTPSGRHPTCRFTCNNHFVCLQRKDDEVHVFSHRVLSLNEFIFFKDKESKTTNQEEISKYLDDLTCSGFERSCKRIKLDWGAYPFYIIKDSSWKEIKSIHLNESNHLCIYTDAGTFVYELLFMNGTIRVKFSGSYFHRSGSSLNQVDVLEAYLHSEKRMIHVGSCNLFLLQRNSKLFKGDLFTIVKEIKFRKRILSVSFSGDWIILSFSNRVSVHHKASGKVHFVVQVNSQGDVLGGEVTKEATQNGVPKDVQKGDQKGDQVDSSHVGDATTVGISEPTHCIPFLCPLEGDNLFCLAYGRKITIVEYSTEIVVLKQFAMKHSVKLLRSVRNNVLVIYGEKELYVYQLVCVKKEFSLVFFFNKTVKDAKCWKVHDEGRTFEFYGDAIKVKVKLIKINRDDEVARRIFYALNGGPTKGDTTHGGIPPGDSPIGTVGEVAHFYVNLLYIYILDGGKIDLVVVNSLVYLIYLLFSHHRYGLLLALLLHLYKGNCCVLTDFPVDEEDRRDKLKPLFHFLFETRMNDIVKNGNRFGIDPRNSIYHVSDHTSNSVSQNFHSMGSSSESTASPSVDQPICESISVSLNDNVSTDEEEKATEGSIPSPGAVTPHGGGGIRIGGRAISDKCIEELQKLCLLGIEISIRYNMNLYECMFQLLRGFGAETVYFHLIEEYILRKRIGITHPSLVDTLTEHFKRLYRMFSEYDDSCYDVFLFFCSFVRGALGGDHLNEQRLNEKHLNEQHLIEQRLIEVVFSPFQKDDDCSDEPGGMLCGDGCADLDAHLYLHHLGGKNIWRKIKRVYSFICIVELFFRLFEGIILEGDIEGVISHFPIHLSAFLYNKHIEDRTTTAEFFISYLIRKKNNLFYSFCRCNSLRSDELPIYLPMYLYRNFFHSYFLFDFVFSVFFKVPFSVGLDRFAVPLEGGISLRGCQGKVDEEVGANFQFEDCLNYKNVFFLFSPFRVERENHCTLNRTILSLWRYLLDGTDGQMGRGLSSGVCSVVSVANIRNVDRGDDGGGFLAFLSPNWGRSSDDATCSERNDKQKIHLNDYFNLDKNGIFLLLQLSLKDTFYLLNRSLFQYDFTDHYDVVNLLVRNLCLFYLHMVITFIVYLTYLRNILRHSLSEETCVQIYREILLTVNSCKKYDEVCDLCVRLTHVIESERHTHLQKNLPTIVRWIALQLFYLNRHRKETANSVTYFLILFFILQGDSGDSYFFDYLLGVYFVNFLLRLSCGGGEKNRMNQTRGRRRFGKLTKRCFHFAKQNYLHKVRPYLKERSFLRTFRLKETNLRINRRDVRKNVEETSSPESNLVNYLLGAVYNVDVTDLLRHHGDVAGGSGGDDPGGCAFKRVPTRAGKTKKEQKQEDIFCVQFCRRHYGYILLLYVKRLLVLHEGGLSSRGKNREKVNPEQSSKDTTQQRRRRRKVEKLLKYILFFSHVRKCEPVYLVILNHFGRYDVLLDHYRARQQWKSMYAYIFGNIFFFSKERKVKRRLRGYLFYGDVLQHVDVMSDIFVNYLLGNYVLFHNRTVRLLRGGATPKGSDKTVMHTNVRKGDETNQSPWGKEHLMSLCKLFTRTLIRCQNFSDLMKQRVYYLLLHEARMPSRIQRYLHRKIFYAYLTLLCKYKKGHVYRCVRYVNVEKYKELFELHGNVNVLLHLYEKQGKFLNIVDLCLKLIRENILKLKNAFCREEDWFVPKDVTYGDMYSVRFCSRIDIYNLSAMPLKRSVRRLLPRGDSKGDRAHHAGHDDEEQDVLVGSVTQRDSFLGKLLSQVNSAEERIAWESYFVKTPLWGGKPKRNRPKGDTNGMTTIGDAKKAHLLKACRIFLTREYNVVFLYIYMLTSILRRNKLQNDRINEYVFFFIVNECVRGFISVCEHLVGGAQGQHDERDLLREKGHSTTSPQCQPSEKKDKEVHIHPDGVAFFSYLFDQVVFFVINISSHRHVQRICKQLLVKYRMFQVKLVRPPLIGLLKSMTETYSLLSNSCHVLERRIKRQIETYTFERKKGLVVDFHVDHTHPFNIKLCARNKRGGEPARQYRNDQINQSSQPIQPNQLIQQEQEELLPENCKDCTPLGDALWLSKCEHSHHFSCSQRCHLCGASAEQSRKSVP</sequence>
<feature type="region of interest" description="Disordered" evidence="1">
    <location>
        <begin position="632"/>
        <end position="651"/>
    </location>
</feature>
<feature type="region of interest" description="Disordered" evidence="1">
    <location>
        <begin position="366"/>
        <end position="386"/>
    </location>
</feature>
<evidence type="ECO:0000256" key="2">
    <source>
        <dbReference type="SAM" id="Phobius"/>
    </source>
</evidence>
<dbReference type="EMBL" id="CP016241">
    <property type="protein sequence ID" value="ANQ06257.1"/>
    <property type="molecule type" value="Genomic_DNA"/>
</dbReference>
<feature type="region of interest" description="Disordered" evidence="1">
    <location>
        <begin position="1772"/>
        <end position="1795"/>
    </location>
</feature>
<dbReference type="GeneID" id="30907175"/>
<keyword evidence="2" id="KW-1133">Transmembrane helix</keyword>
<organism evidence="3 4">
    <name type="scientific">Plasmodium coatneyi</name>
    <dbReference type="NCBI Taxonomy" id="208452"/>
    <lineage>
        <taxon>Eukaryota</taxon>
        <taxon>Sar</taxon>
        <taxon>Alveolata</taxon>
        <taxon>Apicomplexa</taxon>
        <taxon>Aconoidasida</taxon>
        <taxon>Haemosporida</taxon>
        <taxon>Plasmodiidae</taxon>
        <taxon>Plasmodium</taxon>
    </lineage>
</organism>
<feature type="region of interest" description="Disordered" evidence="1">
    <location>
        <begin position="967"/>
        <end position="988"/>
    </location>
</feature>
<dbReference type="Proteomes" id="UP000092716">
    <property type="component" value="Chromosome 3"/>
</dbReference>
<keyword evidence="2" id="KW-0812">Transmembrane</keyword>
<feature type="compositionally biased region" description="Basic and acidic residues" evidence="1">
    <location>
        <begin position="635"/>
        <end position="647"/>
    </location>
</feature>
<gene>
    <name evidence="3" type="ORF">PCOAH_00004520</name>
</gene>
<accession>A0A1B1DUG5</accession>
<keyword evidence="4" id="KW-1185">Reference proteome</keyword>
<dbReference type="KEGG" id="pcot:PCOAH_00004520"/>
<feature type="region of interest" description="Disordered" evidence="1">
    <location>
        <begin position="282"/>
        <end position="302"/>
    </location>
</feature>
<feature type="transmembrane region" description="Helical" evidence="2">
    <location>
        <begin position="1467"/>
        <end position="1489"/>
    </location>
</feature>
<evidence type="ECO:0000313" key="3">
    <source>
        <dbReference type="EMBL" id="ANQ06257.1"/>
    </source>
</evidence>
<dbReference type="VEuPathDB" id="PlasmoDB:PCOAH_00004520"/>
<dbReference type="OrthoDB" id="370976at2759"/>
<feature type="compositionally biased region" description="Basic and acidic residues" evidence="1">
    <location>
        <begin position="131"/>
        <end position="151"/>
    </location>
</feature>
<evidence type="ECO:0000313" key="4">
    <source>
        <dbReference type="Proteomes" id="UP000092716"/>
    </source>
</evidence>
<dbReference type="RefSeq" id="XP_019912952.1">
    <property type="nucleotide sequence ID" value="XM_020057267.1"/>
</dbReference>
<feature type="region of interest" description="Disordered" evidence="1">
    <location>
        <begin position="28"/>
        <end position="159"/>
    </location>
</feature>
<keyword evidence="2" id="KW-0472">Membrane</keyword>
<protein>
    <submittedName>
        <fullName evidence="3">Uncharacterized protein</fullName>
    </submittedName>
</protein>
<proteinExistence type="predicted"/>
<name>A0A1B1DUG5_9APIC</name>
<reference evidence="4" key="1">
    <citation type="submission" date="2016-06" db="EMBL/GenBank/DDBJ databases">
        <title>First high quality genome sequence of Plasmodium coatneyi using continuous long reads from single molecule, real-time sequencing.</title>
        <authorList>
            <person name="Chien J.-T."/>
            <person name="Pakala S.B."/>
            <person name="Geraldo J.A."/>
            <person name="Lapp S.A."/>
            <person name="Barnwell J.W."/>
            <person name="Kissinger J.C."/>
            <person name="Galinski M.R."/>
            <person name="Humphrey J.C."/>
        </authorList>
    </citation>
    <scope>NUCLEOTIDE SEQUENCE [LARGE SCALE GENOMIC DNA]</scope>
    <source>
        <strain evidence="4">Hackeri</strain>
    </source>
</reference>
<feature type="compositionally biased region" description="Basic and acidic residues" evidence="1">
    <location>
        <begin position="282"/>
        <end position="291"/>
    </location>
</feature>
<feature type="compositionally biased region" description="Polar residues" evidence="1">
    <location>
        <begin position="90"/>
        <end position="100"/>
    </location>
</feature>
<evidence type="ECO:0000256" key="1">
    <source>
        <dbReference type="SAM" id="MobiDB-lite"/>
    </source>
</evidence>